<evidence type="ECO:0000313" key="2">
    <source>
        <dbReference type="Proteomes" id="UP001063166"/>
    </source>
</evidence>
<gene>
    <name evidence="1" type="ORF">LshimejAT787_1100920</name>
</gene>
<protein>
    <submittedName>
        <fullName evidence="1">Uncharacterized protein</fullName>
    </submittedName>
</protein>
<comment type="caution">
    <text evidence="1">The sequence shown here is derived from an EMBL/GenBank/DDBJ whole genome shotgun (WGS) entry which is preliminary data.</text>
</comment>
<dbReference type="Proteomes" id="UP001063166">
    <property type="component" value="Unassembled WGS sequence"/>
</dbReference>
<accession>A0A9P3PVL4</accession>
<reference evidence="1" key="1">
    <citation type="submission" date="2022-07" db="EMBL/GenBank/DDBJ databases">
        <title>The genome of Lyophyllum shimeji provides insight into the initial evolution of ectomycorrhizal fungal genome.</title>
        <authorList>
            <person name="Kobayashi Y."/>
            <person name="Shibata T."/>
            <person name="Hirakawa H."/>
            <person name="Shigenobu S."/>
            <person name="Nishiyama T."/>
            <person name="Yamada A."/>
            <person name="Hasebe M."/>
            <person name="Kawaguchi M."/>
        </authorList>
    </citation>
    <scope>NUCLEOTIDE SEQUENCE</scope>
    <source>
        <strain evidence="1">AT787</strain>
    </source>
</reference>
<proteinExistence type="predicted"/>
<sequence length="219" mass="24328">MWVQLCIPMGLVTSVYLARRYSLRARLKSPGFTSFSLPLAALSVNKDDEATVRFTPDALAHLLPFAEMTVLELDDPLDVGVELKDDDLDATAVASPNHARVLRLSRQQYNWDDIDDVVVPPVSFAAFLRLAGSCKKLKEIQLTLDAVYPPSGLWLTSGKSYPRATSACWIYARLRSPTSRTEWHPYCSWRFLPCKSSSAGGTVVAIGHSWKPADVRRSS</sequence>
<keyword evidence="2" id="KW-1185">Reference proteome</keyword>
<organism evidence="1 2">
    <name type="scientific">Lyophyllum shimeji</name>
    <name type="common">Hon-shimeji</name>
    <name type="synonym">Tricholoma shimeji</name>
    <dbReference type="NCBI Taxonomy" id="47721"/>
    <lineage>
        <taxon>Eukaryota</taxon>
        <taxon>Fungi</taxon>
        <taxon>Dikarya</taxon>
        <taxon>Basidiomycota</taxon>
        <taxon>Agaricomycotina</taxon>
        <taxon>Agaricomycetes</taxon>
        <taxon>Agaricomycetidae</taxon>
        <taxon>Agaricales</taxon>
        <taxon>Tricholomatineae</taxon>
        <taxon>Lyophyllaceae</taxon>
        <taxon>Lyophyllum</taxon>
    </lineage>
</organism>
<evidence type="ECO:0000313" key="1">
    <source>
        <dbReference type="EMBL" id="GLB42077.1"/>
    </source>
</evidence>
<dbReference type="AlphaFoldDB" id="A0A9P3PVL4"/>
<dbReference type="EMBL" id="BRPK01000011">
    <property type="protein sequence ID" value="GLB42077.1"/>
    <property type="molecule type" value="Genomic_DNA"/>
</dbReference>
<name>A0A9P3PVL4_LYOSH</name>